<evidence type="ECO:0000313" key="2">
    <source>
        <dbReference type="Proteomes" id="UP000655225"/>
    </source>
</evidence>
<proteinExistence type="predicted"/>
<dbReference type="AlphaFoldDB" id="A0A834ZQQ1"/>
<gene>
    <name evidence="1" type="ORF">HHK36_005631</name>
</gene>
<dbReference type="PANTHER" id="PTHR35687">
    <property type="entry name" value="OS07G0516700 PROTEIN"/>
    <property type="match status" value="1"/>
</dbReference>
<dbReference type="OMA" id="YAYSKME"/>
<dbReference type="Proteomes" id="UP000655225">
    <property type="component" value="Unassembled WGS sequence"/>
</dbReference>
<dbReference type="EMBL" id="JABCRI010000003">
    <property type="protein sequence ID" value="KAF8409553.1"/>
    <property type="molecule type" value="Genomic_DNA"/>
</dbReference>
<sequence>MSLLRRPYAYSKMEIEDPEERTHRRAQFLIYKVMQQADSRRRPSSLRVKICKLKVKIGKRLKRLRKSMSVTISVAKVDVYKQAISRQWKTWRRLLRGTETIVSLPLFS</sequence>
<evidence type="ECO:0000313" key="1">
    <source>
        <dbReference type="EMBL" id="KAF8409553.1"/>
    </source>
</evidence>
<keyword evidence="2" id="KW-1185">Reference proteome</keyword>
<accession>A0A834ZQQ1</accession>
<dbReference type="PANTHER" id="PTHR35687:SF1">
    <property type="entry name" value="OS07G0516700 PROTEIN"/>
    <property type="match status" value="1"/>
</dbReference>
<dbReference type="OrthoDB" id="1909082at2759"/>
<organism evidence="1 2">
    <name type="scientific">Tetracentron sinense</name>
    <name type="common">Spur-leaf</name>
    <dbReference type="NCBI Taxonomy" id="13715"/>
    <lineage>
        <taxon>Eukaryota</taxon>
        <taxon>Viridiplantae</taxon>
        <taxon>Streptophyta</taxon>
        <taxon>Embryophyta</taxon>
        <taxon>Tracheophyta</taxon>
        <taxon>Spermatophyta</taxon>
        <taxon>Magnoliopsida</taxon>
        <taxon>Trochodendrales</taxon>
        <taxon>Trochodendraceae</taxon>
        <taxon>Tetracentron</taxon>
    </lineage>
</organism>
<protein>
    <submittedName>
        <fullName evidence="1">Uncharacterized protein</fullName>
    </submittedName>
</protein>
<reference evidence="1 2" key="1">
    <citation type="submission" date="2020-04" db="EMBL/GenBank/DDBJ databases">
        <title>Plant Genome Project.</title>
        <authorList>
            <person name="Zhang R.-G."/>
        </authorList>
    </citation>
    <scope>NUCLEOTIDE SEQUENCE [LARGE SCALE GENOMIC DNA]</scope>
    <source>
        <strain evidence="1">YNK0</strain>
        <tissue evidence="1">Leaf</tissue>
    </source>
</reference>
<comment type="caution">
    <text evidence="1">The sequence shown here is derived from an EMBL/GenBank/DDBJ whole genome shotgun (WGS) entry which is preliminary data.</text>
</comment>
<name>A0A834ZQQ1_TETSI</name>